<dbReference type="InterPro" id="IPR023214">
    <property type="entry name" value="HAD_sf"/>
</dbReference>
<dbReference type="InterPro" id="IPR006328">
    <property type="entry name" value="2-HAD"/>
</dbReference>
<dbReference type="SUPFAM" id="SSF56784">
    <property type="entry name" value="HAD-like"/>
    <property type="match status" value="1"/>
</dbReference>
<organism evidence="3 4">
    <name type="scientific">Conoideocrella luteorostrata</name>
    <dbReference type="NCBI Taxonomy" id="1105319"/>
    <lineage>
        <taxon>Eukaryota</taxon>
        <taxon>Fungi</taxon>
        <taxon>Dikarya</taxon>
        <taxon>Ascomycota</taxon>
        <taxon>Pezizomycotina</taxon>
        <taxon>Sordariomycetes</taxon>
        <taxon>Hypocreomycetidae</taxon>
        <taxon>Hypocreales</taxon>
        <taxon>Clavicipitaceae</taxon>
        <taxon>Conoideocrella</taxon>
    </lineage>
</organism>
<dbReference type="PRINTS" id="PR00413">
    <property type="entry name" value="HADHALOGNASE"/>
</dbReference>
<dbReference type="Gene3D" id="3.40.50.1000">
    <property type="entry name" value="HAD superfamily/HAD-like"/>
    <property type="match status" value="1"/>
</dbReference>
<keyword evidence="2" id="KW-0378">Hydrolase</keyword>
<dbReference type="InterPro" id="IPR036412">
    <property type="entry name" value="HAD-like_sf"/>
</dbReference>
<dbReference type="InterPro" id="IPR006439">
    <property type="entry name" value="HAD-SF_hydro_IA"/>
</dbReference>
<dbReference type="EMBL" id="JASWJB010000017">
    <property type="protein sequence ID" value="KAK2612384.1"/>
    <property type="molecule type" value="Genomic_DNA"/>
</dbReference>
<evidence type="ECO:0000313" key="4">
    <source>
        <dbReference type="Proteomes" id="UP001251528"/>
    </source>
</evidence>
<dbReference type="GO" id="GO:0019120">
    <property type="term" value="F:hydrolase activity, acting on acid halide bonds, in C-halide compounds"/>
    <property type="evidence" value="ECO:0007669"/>
    <property type="project" value="InterPro"/>
</dbReference>
<dbReference type="NCBIfam" id="TIGR01509">
    <property type="entry name" value="HAD-SF-IA-v3"/>
    <property type="match status" value="1"/>
</dbReference>
<dbReference type="Gene3D" id="1.10.150.240">
    <property type="entry name" value="Putative phosphatase, domain 2"/>
    <property type="match status" value="1"/>
</dbReference>
<dbReference type="PANTHER" id="PTHR43316:SF3">
    <property type="entry name" value="HALOACID DEHALOGENASE, TYPE II (AFU_ORTHOLOGUE AFUA_2G07750)-RELATED"/>
    <property type="match status" value="1"/>
</dbReference>
<name>A0AAJ0CWQ8_9HYPO</name>
<protein>
    <recommendedName>
        <fullName evidence="5">Haloacid dehalogenase</fullName>
    </recommendedName>
</protein>
<keyword evidence="4" id="KW-1185">Reference proteome</keyword>
<sequence length="281" mass="32044">MSPSAISPVPAPVRAPVLASVKALTFDVFGTAVDWRSSVVEELTLRAHRKQSSNLPEFLRLRLQSLTETDWGRFAQEWRNSYMQFVKAFNPETDPWKTIDEHHRDSLPVLLESWGLEGLYTATEVQSLSMVWHRLNPWPDVVDGLAMLKEMGLALATLSNGNEELIWDLADFGGLEFDRLFCAETFRLYKPHPETYLGAVRKMGFEPGEVAMVACHLKDLKGARECGLRTVYVERRGEEEWDKEGVEFEEARDWVDLWVGEEDVGGFVTMASRLLNAMQYT</sequence>
<dbReference type="SFLD" id="SFLDS00003">
    <property type="entry name" value="Haloacid_Dehalogenase"/>
    <property type="match status" value="1"/>
</dbReference>
<comment type="similarity">
    <text evidence="1">Belongs to the HAD-like hydrolase superfamily. S-2-haloalkanoic acid dehalogenase family.</text>
</comment>
<evidence type="ECO:0008006" key="5">
    <source>
        <dbReference type="Google" id="ProtNLM"/>
    </source>
</evidence>
<dbReference type="SFLD" id="SFLDG01129">
    <property type="entry name" value="C1.5:_HAD__Beta-PGM__Phosphata"/>
    <property type="match status" value="1"/>
</dbReference>
<reference evidence="3" key="1">
    <citation type="submission" date="2023-06" db="EMBL/GenBank/DDBJ databases">
        <title>Conoideocrella luteorostrata (Hypocreales: Clavicipitaceae), a potential biocontrol fungus for elongate hemlock scale in United States Christmas tree production areas.</title>
        <authorList>
            <person name="Barrett H."/>
            <person name="Lovett B."/>
            <person name="Macias A.M."/>
            <person name="Stajich J.E."/>
            <person name="Kasson M.T."/>
        </authorList>
    </citation>
    <scope>NUCLEOTIDE SEQUENCE</scope>
    <source>
        <strain evidence="3">ARSEF 14590</strain>
    </source>
</reference>
<comment type="caution">
    <text evidence="3">The sequence shown here is derived from an EMBL/GenBank/DDBJ whole genome shotgun (WGS) entry which is preliminary data.</text>
</comment>
<dbReference type="AlphaFoldDB" id="A0AAJ0CWQ8"/>
<dbReference type="GO" id="GO:0016791">
    <property type="term" value="F:phosphatase activity"/>
    <property type="evidence" value="ECO:0007669"/>
    <property type="project" value="UniProtKB-ARBA"/>
</dbReference>
<evidence type="ECO:0000256" key="1">
    <source>
        <dbReference type="ARBA" id="ARBA00008106"/>
    </source>
</evidence>
<evidence type="ECO:0000313" key="3">
    <source>
        <dbReference type="EMBL" id="KAK2612384.1"/>
    </source>
</evidence>
<dbReference type="NCBIfam" id="TIGR01428">
    <property type="entry name" value="HAD_type_II"/>
    <property type="match status" value="1"/>
</dbReference>
<proteinExistence type="inferred from homology"/>
<accession>A0AAJ0CWQ8</accession>
<dbReference type="NCBIfam" id="TIGR01493">
    <property type="entry name" value="HAD-SF-IA-v2"/>
    <property type="match status" value="1"/>
</dbReference>
<dbReference type="InterPro" id="IPR051540">
    <property type="entry name" value="S-2-haloacid_dehalogenase"/>
</dbReference>
<gene>
    <name evidence="3" type="ORF">QQS21_001648</name>
</gene>
<dbReference type="Pfam" id="PF00702">
    <property type="entry name" value="Hydrolase"/>
    <property type="match status" value="1"/>
</dbReference>
<evidence type="ECO:0000256" key="2">
    <source>
        <dbReference type="ARBA" id="ARBA00022801"/>
    </source>
</evidence>
<dbReference type="InterPro" id="IPR023198">
    <property type="entry name" value="PGP-like_dom2"/>
</dbReference>
<dbReference type="PANTHER" id="PTHR43316">
    <property type="entry name" value="HYDROLASE, HALOACID DELAHOGENASE-RELATED"/>
    <property type="match status" value="1"/>
</dbReference>
<dbReference type="Proteomes" id="UP001251528">
    <property type="component" value="Unassembled WGS sequence"/>
</dbReference>